<dbReference type="Gene3D" id="3.40.50.10240">
    <property type="entry name" value="Thiamin pyrophosphokinase, catalytic domain"/>
    <property type="match status" value="1"/>
</dbReference>
<dbReference type="RefSeq" id="WP_302877976.1">
    <property type="nucleotide sequence ID" value="NZ_JAUMKJ010000008.1"/>
</dbReference>
<evidence type="ECO:0000256" key="4">
    <source>
        <dbReference type="ARBA" id="ARBA00022840"/>
    </source>
</evidence>
<dbReference type="InterPro" id="IPR036759">
    <property type="entry name" value="TPK_catalytic_sf"/>
</dbReference>
<keyword evidence="1" id="KW-0808">Transferase</keyword>
<keyword evidence="3" id="KW-0418">Kinase</keyword>
<keyword evidence="4" id="KW-0067">ATP-binding</keyword>
<dbReference type="InterPro" id="IPR047795">
    <property type="entry name" value="Put_SteA-like"/>
</dbReference>
<accession>A0ABT8V6J1</accession>
<sequence>MRWRSKTGLLPITGITESDRSTKRLLQRLGPGRIAVLAHDDLDELAVRGLLKARVSVVVNTGRTMTGAIASRAVLELLEAGTPLVETSADAFELLQASRTVTVTDNGIDTGTSWVPCRRFTRQSWLAAYRAAQASEPKQLARFIENTLKYAVEEKEQLLEPLPPVMLRTELPGRHVLVVVRGSGYREDFAALKRYIRRVRPVLIGVDGGADAILEAGYTPDMIIGDMDSVSDLALFSGAELIVHSYRNGEAPGMERLRRLGLEAALLPTGGTSEDAALLLAYEQGCEQIVTVGLHSHMQDFMEKGRKGMGSTWLVRMKIGSRLVDARGISRLYPANERRKPARPGAAWLSFVRFLH</sequence>
<evidence type="ECO:0000256" key="3">
    <source>
        <dbReference type="ARBA" id="ARBA00022777"/>
    </source>
</evidence>
<evidence type="ECO:0000313" key="5">
    <source>
        <dbReference type="EMBL" id="MDO3677065.1"/>
    </source>
</evidence>
<evidence type="ECO:0000313" key="6">
    <source>
        <dbReference type="Proteomes" id="UP001168883"/>
    </source>
</evidence>
<evidence type="ECO:0000256" key="2">
    <source>
        <dbReference type="ARBA" id="ARBA00022741"/>
    </source>
</evidence>
<protein>
    <submittedName>
        <fullName evidence="5">Cytokinetic ring protein SteA</fullName>
    </submittedName>
</protein>
<evidence type="ECO:0000256" key="1">
    <source>
        <dbReference type="ARBA" id="ARBA00022679"/>
    </source>
</evidence>
<comment type="caution">
    <text evidence="5">The sequence shown here is derived from an EMBL/GenBank/DDBJ whole genome shotgun (WGS) entry which is preliminary data.</text>
</comment>
<organism evidence="5 6">
    <name type="scientific">Paenibacillus ehimensis</name>
    <dbReference type="NCBI Taxonomy" id="79264"/>
    <lineage>
        <taxon>Bacteria</taxon>
        <taxon>Bacillati</taxon>
        <taxon>Bacillota</taxon>
        <taxon>Bacilli</taxon>
        <taxon>Bacillales</taxon>
        <taxon>Paenibacillaceae</taxon>
        <taxon>Paenibacillus</taxon>
    </lineage>
</organism>
<dbReference type="NCBIfam" id="NF040608">
    <property type="entry name" value="division_SteA"/>
    <property type="match status" value="1"/>
</dbReference>
<dbReference type="SUPFAM" id="SSF63999">
    <property type="entry name" value="Thiamin pyrophosphokinase, catalytic domain"/>
    <property type="match status" value="1"/>
</dbReference>
<name>A0ABT8V6J1_9BACL</name>
<dbReference type="EMBL" id="JAUMKJ010000008">
    <property type="protein sequence ID" value="MDO3677065.1"/>
    <property type="molecule type" value="Genomic_DNA"/>
</dbReference>
<dbReference type="Proteomes" id="UP001168883">
    <property type="component" value="Unassembled WGS sequence"/>
</dbReference>
<gene>
    <name evidence="5" type="primary">steA</name>
    <name evidence="5" type="ORF">Q3C12_08625</name>
</gene>
<keyword evidence="2" id="KW-0547">Nucleotide-binding</keyword>
<proteinExistence type="predicted"/>
<reference evidence="5" key="1">
    <citation type="submission" date="2023-07" db="EMBL/GenBank/DDBJ databases">
        <authorList>
            <person name="Aktuganov G."/>
            <person name="Boyko T."/>
            <person name="Delegan Y."/>
            <person name="Galimzianova N."/>
            <person name="Gilvanova E."/>
            <person name="Korobov V."/>
            <person name="Kuzmina L."/>
            <person name="Melentiev A."/>
            <person name="Milman P."/>
            <person name="Ryabova A."/>
            <person name="Stupak E."/>
            <person name="Yasakov T."/>
            <person name="Zharikova N."/>
            <person name="Zhurenko E."/>
        </authorList>
    </citation>
    <scope>NUCLEOTIDE SEQUENCE</scope>
    <source>
        <strain evidence="5">IB-739</strain>
    </source>
</reference>
<keyword evidence="6" id="KW-1185">Reference proteome</keyword>